<name>H8I8M6_METCZ</name>
<dbReference type="eggNOG" id="arCOG09456">
    <property type="taxonomic scope" value="Archaea"/>
</dbReference>
<evidence type="ECO:0000313" key="2">
    <source>
        <dbReference type="EMBL" id="AFC99930.1"/>
    </source>
</evidence>
<organism evidence="2 3">
    <name type="scientific">Methanocella conradii (strain DSM 24694 / JCM 17849 / CGMCC 1.5162 / HZ254)</name>
    <dbReference type="NCBI Taxonomy" id="1041930"/>
    <lineage>
        <taxon>Archaea</taxon>
        <taxon>Methanobacteriati</taxon>
        <taxon>Methanobacteriota</taxon>
        <taxon>Stenosarchaea group</taxon>
        <taxon>Methanomicrobia</taxon>
        <taxon>Methanocellales</taxon>
        <taxon>Methanocellaceae</taxon>
        <taxon>Methanocella</taxon>
    </lineage>
</organism>
<dbReference type="KEGG" id="mez:Mtc_1174"/>
<evidence type="ECO:0000259" key="1">
    <source>
        <dbReference type="Pfam" id="PF21805"/>
    </source>
</evidence>
<protein>
    <recommendedName>
        <fullName evidence="1">Imm-5-like domain-containing protein</fullName>
    </recommendedName>
</protein>
<dbReference type="RefSeq" id="WP_014405768.1">
    <property type="nucleotide sequence ID" value="NC_017034.1"/>
</dbReference>
<dbReference type="AlphaFoldDB" id="H8I8M6"/>
<dbReference type="Pfam" id="PF21805">
    <property type="entry name" value="Imm5_like"/>
    <property type="match status" value="1"/>
</dbReference>
<dbReference type="Proteomes" id="UP000005233">
    <property type="component" value="Chromosome"/>
</dbReference>
<dbReference type="EMBL" id="CP003243">
    <property type="protein sequence ID" value="AFC99930.1"/>
    <property type="molecule type" value="Genomic_DNA"/>
</dbReference>
<dbReference type="HOGENOM" id="CLU_110620_1_0_2"/>
<reference evidence="2 3" key="1">
    <citation type="journal article" date="2012" name="J. Bacteriol.">
        <title>Complete genome sequence of a thermophilic methanogen, Methanocella conradii HZ254, isolated from Chinese rice field soil.</title>
        <authorList>
            <person name="Lu Z."/>
            <person name="Lu Y."/>
        </authorList>
    </citation>
    <scope>NUCLEOTIDE SEQUENCE [LARGE SCALE GENOMIC DNA]</scope>
    <source>
        <strain evidence="3">DSM 24694 / JCM 17849 / CGMCC 1.5162 / HZ254</strain>
    </source>
</reference>
<feature type="domain" description="Imm-5-like" evidence="1">
    <location>
        <begin position="15"/>
        <end position="136"/>
    </location>
</feature>
<accession>H8I8M6</accession>
<dbReference type="InterPro" id="IPR048667">
    <property type="entry name" value="Imm5-like"/>
</dbReference>
<sequence length="159" mass="17364">MRDKRFVAEHRCGPLKKEQHHQLIRWACDCAKHVLCLYGDSIDGRLTDALSVAEEWRQGNASTGDARKAALKAHEAAREASSPTAAAVARSVAHAAATAHMADHSIGAALYALKAAKSAGKPAEEEMRWQDSQLPPEIKELVLTARNAEKFRGAFQRIL</sequence>
<evidence type="ECO:0000313" key="3">
    <source>
        <dbReference type="Proteomes" id="UP000005233"/>
    </source>
</evidence>
<proteinExistence type="predicted"/>
<dbReference type="GeneID" id="11971301"/>
<dbReference type="OrthoDB" id="383352at2157"/>
<gene>
    <name evidence="2" type="ordered locus">Mtc_1174</name>
</gene>
<keyword evidence="3" id="KW-1185">Reference proteome</keyword>